<name>A0AB36S850_9ENTE</name>
<dbReference type="EMBL" id="PDEB01000004">
    <property type="protein sequence ID" value="PEH45102.1"/>
    <property type="molecule type" value="Genomic_DNA"/>
</dbReference>
<comment type="caution">
    <text evidence="1">The sequence shown here is derived from an EMBL/GenBank/DDBJ whole genome shotgun (WGS) entry which is preliminary data.</text>
</comment>
<gene>
    <name evidence="1" type="ORF">CRM96_08800</name>
</gene>
<dbReference type="Proteomes" id="UP000220669">
    <property type="component" value="Unassembled WGS sequence"/>
</dbReference>
<proteinExistence type="predicted"/>
<keyword evidence="1" id="KW-0689">Ribosomal protein</keyword>
<evidence type="ECO:0000313" key="1">
    <source>
        <dbReference type="EMBL" id="PEH45102.1"/>
    </source>
</evidence>
<organism evidence="1 2">
    <name type="scientific">Enterococcus durans</name>
    <dbReference type="NCBI Taxonomy" id="53345"/>
    <lineage>
        <taxon>Bacteria</taxon>
        <taxon>Bacillati</taxon>
        <taxon>Bacillota</taxon>
        <taxon>Bacilli</taxon>
        <taxon>Lactobacillales</taxon>
        <taxon>Enterococcaceae</taxon>
        <taxon>Enterococcus</taxon>
    </lineage>
</organism>
<reference evidence="1 2" key="1">
    <citation type="submission" date="2017-09" db="EMBL/GenBank/DDBJ databases">
        <title>FDA dAtabase for Regulatory Grade micrObial Sequences (FDA-ARGOS): Supporting development and validation of Infectious Disease Dx tests.</title>
        <authorList>
            <person name="Minogue T."/>
            <person name="Wolcott M."/>
            <person name="Wasieloski L."/>
            <person name="Aguilar W."/>
            <person name="Moore D."/>
            <person name="Tallon L.J."/>
            <person name="Sadzewicz L."/>
            <person name="Ott S."/>
            <person name="Zhao X."/>
            <person name="Nagaraj S."/>
            <person name="Vavikolanu K."/>
            <person name="Aluvathingal J."/>
            <person name="Nadendla S."/>
            <person name="Sichtig H."/>
        </authorList>
    </citation>
    <scope>NUCLEOTIDE SEQUENCE [LARGE SCALE GENOMIC DNA]</scope>
    <source>
        <strain evidence="1 2">FDAARGOS_396</strain>
    </source>
</reference>
<protein>
    <submittedName>
        <fullName evidence="1">50S ribosomal protein L29</fullName>
    </submittedName>
</protein>
<dbReference type="AlphaFoldDB" id="A0AB36S850"/>
<accession>A0AB36S850</accession>
<evidence type="ECO:0000313" key="2">
    <source>
        <dbReference type="Proteomes" id="UP000220669"/>
    </source>
</evidence>
<dbReference type="RefSeq" id="WP_002342112.1">
    <property type="nucleotide sequence ID" value="NZ_PDEB01000004.1"/>
</dbReference>
<sequence>MKKKLLAYGFREAKKTQSYTLLTLDIHGMDDRFKTSLYWYSDQPKKIYINVFKLSGTQSISESDLFANTKGLYSGAVTNWESFKAAFPEIKVAL</sequence>
<dbReference type="GO" id="GO:0005840">
    <property type="term" value="C:ribosome"/>
    <property type="evidence" value="ECO:0007669"/>
    <property type="project" value="UniProtKB-KW"/>
</dbReference>
<keyword evidence="1" id="KW-0687">Ribonucleoprotein</keyword>